<dbReference type="RefSeq" id="WP_344308333.1">
    <property type="nucleotide sequence ID" value="NZ_BAAANY010000005.1"/>
</dbReference>
<dbReference type="Proteomes" id="UP001500618">
    <property type="component" value="Unassembled WGS sequence"/>
</dbReference>
<name>A0ABN2G7M6_9ACTN</name>
<organism evidence="2 3">
    <name type="scientific">Fodinicola feengrottensis</name>
    <dbReference type="NCBI Taxonomy" id="435914"/>
    <lineage>
        <taxon>Bacteria</taxon>
        <taxon>Bacillati</taxon>
        <taxon>Actinomycetota</taxon>
        <taxon>Actinomycetes</taxon>
        <taxon>Mycobacteriales</taxon>
        <taxon>Fodinicola</taxon>
    </lineage>
</organism>
<accession>A0ABN2G7M6</accession>
<evidence type="ECO:0008006" key="4">
    <source>
        <dbReference type="Google" id="ProtNLM"/>
    </source>
</evidence>
<keyword evidence="3" id="KW-1185">Reference proteome</keyword>
<evidence type="ECO:0000256" key="1">
    <source>
        <dbReference type="SAM" id="MobiDB-lite"/>
    </source>
</evidence>
<evidence type="ECO:0000313" key="2">
    <source>
        <dbReference type="EMBL" id="GAA1666324.1"/>
    </source>
</evidence>
<protein>
    <recommendedName>
        <fullName evidence="4">PD-(D/E)XK endonuclease-like domain-containing protein</fullName>
    </recommendedName>
</protein>
<sequence length="354" mass="38901">MDFVVTATDRAAFKRCRRQWDFGSAHRRDLEPADPAQVSLQNAIKDALAVYYYPGTWDWPRQIVLPLVYKGFERSMGEAPGSATGTDILRQYIKWAPTLDDFAPIKIDHDVDGMVADPSVPNRGLLTADGRRVSYAGRVDLLAVDATDIYWVVRHQVVPDWQDLEALVLDEEAVAGCWAWEQAYLGMEIAGTIHNEIRTAVSEQQRESPEIDALEPPRVAQHEPSGGGRSIPQHRRLYARGLPTSGASRVDQRTAGPLRRTLIRRTRPEIAAAGRLIGEEALAMSAADLAAYPTPGPHCRDCAFATPCLAITACVDPTPALASFRRRPATPPKPRLGQSTWGFGRGAAPPSFDS</sequence>
<dbReference type="EMBL" id="BAAANY010000005">
    <property type="protein sequence ID" value="GAA1666324.1"/>
    <property type="molecule type" value="Genomic_DNA"/>
</dbReference>
<gene>
    <name evidence="2" type="ORF">GCM10009765_14770</name>
</gene>
<feature type="region of interest" description="Disordered" evidence="1">
    <location>
        <begin position="325"/>
        <end position="354"/>
    </location>
</feature>
<reference evidence="2 3" key="1">
    <citation type="journal article" date="2019" name="Int. J. Syst. Evol. Microbiol.">
        <title>The Global Catalogue of Microorganisms (GCM) 10K type strain sequencing project: providing services to taxonomists for standard genome sequencing and annotation.</title>
        <authorList>
            <consortium name="The Broad Institute Genomics Platform"/>
            <consortium name="The Broad Institute Genome Sequencing Center for Infectious Disease"/>
            <person name="Wu L."/>
            <person name="Ma J."/>
        </authorList>
    </citation>
    <scope>NUCLEOTIDE SEQUENCE [LARGE SCALE GENOMIC DNA]</scope>
    <source>
        <strain evidence="2 3">JCM 14718</strain>
    </source>
</reference>
<evidence type="ECO:0000313" key="3">
    <source>
        <dbReference type="Proteomes" id="UP001500618"/>
    </source>
</evidence>
<feature type="region of interest" description="Disordered" evidence="1">
    <location>
        <begin position="200"/>
        <end position="234"/>
    </location>
</feature>
<proteinExistence type="predicted"/>
<comment type="caution">
    <text evidence="2">The sequence shown here is derived from an EMBL/GenBank/DDBJ whole genome shotgun (WGS) entry which is preliminary data.</text>
</comment>